<dbReference type="Pfam" id="PF12732">
    <property type="entry name" value="YtxH"/>
    <property type="match status" value="1"/>
</dbReference>
<dbReference type="AlphaFoldDB" id="W4R077"/>
<evidence type="ECO:0000256" key="1">
    <source>
        <dbReference type="SAM" id="Coils"/>
    </source>
</evidence>
<reference evidence="2 3" key="1">
    <citation type="journal article" date="2014" name="Genome Announc.">
        <title>Draft Genome Sequences of Three Alkaliphilic Bacillus Strains, Bacillus wakoensis JCM 9140T, Bacillus akibai JCM 9157T, and Bacillus hemicellulosilyticus JCM 9152T.</title>
        <authorList>
            <person name="Yuki M."/>
            <person name="Oshima K."/>
            <person name="Suda W."/>
            <person name="Oshida Y."/>
            <person name="Kitamura K."/>
            <person name="Iida T."/>
            <person name="Hattori M."/>
            <person name="Ohkuma M."/>
        </authorList>
    </citation>
    <scope>NUCLEOTIDE SEQUENCE [LARGE SCALE GENOMIC DNA]</scope>
    <source>
        <strain evidence="2 3">JCM 9157</strain>
    </source>
</reference>
<feature type="coiled-coil region" evidence="1">
    <location>
        <begin position="78"/>
        <end position="136"/>
    </location>
</feature>
<dbReference type="Proteomes" id="UP000018896">
    <property type="component" value="Unassembled WGS sequence"/>
</dbReference>
<name>W4R077_HALA3</name>
<comment type="caution">
    <text evidence="2">The sequence shown here is derived from an EMBL/GenBank/DDBJ whole genome shotgun (WGS) entry which is preliminary data.</text>
</comment>
<gene>
    <name evidence="2" type="ORF">JCM9157_4180</name>
</gene>
<dbReference type="eggNOG" id="COG4980">
    <property type="taxonomic scope" value="Bacteria"/>
</dbReference>
<dbReference type="InterPro" id="IPR052928">
    <property type="entry name" value="Desiccation-related_membrane"/>
</dbReference>
<dbReference type="PANTHER" id="PTHR35792">
    <property type="entry name" value="GENERAL STRESS PROTEIN"/>
    <property type="match status" value="1"/>
</dbReference>
<keyword evidence="1" id="KW-0175">Coiled coil</keyword>
<organism evidence="2 3">
    <name type="scientific">Halalkalibacter akibai (strain ATCC 43226 / DSM 21942 / CIP 109018 / JCM 9157 / 1139)</name>
    <name type="common">Bacillus akibai</name>
    <dbReference type="NCBI Taxonomy" id="1236973"/>
    <lineage>
        <taxon>Bacteria</taxon>
        <taxon>Bacillati</taxon>
        <taxon>Bacillota</taxon>
        <taxon>Bacilli</taxon>
        <taxon>Bacillales</taxon>
        <taxon>Bacillaceae</taxon>
        <taxon>Halalkalibacter</taxon>
    </lineage>
</organism>
<proteinExistence type="predicted"/>
<dbReference type="RefSeq" id="WP_035667229.1">
    <property type="nucleotide sequence ID" value="NZ_BAUV01000047.1"/>
</dbReference>
<dbReference type="InterPro" id="IPR024623">
    <property type="entry name" value="YtxH"/>
</dbReference>
<dbReference type="EMBL" id="BAUV01000047">
    <property type="protein sequence ID" value="GAE36944.1"/>
    <property type="molecule type" value="Genomic_DNA"/>
</dbReference>
<evidence type="ECO:0000313" key="3">
    <source>
        <dbReference type="Proteomes" id="UP000018896"/>
    </source>
</evidence>
<evidence type="ECO:0000313" key="2">
    <source>
        <dbReference type="EMBL" id="GAE36944.1"/>
    </source>
</evidence>
<accession>W4R077</accession>
<dbReference type="PANTHER" id="PTHR35792:SF2">
    <property type="entry name" value="GENERAL STRESS PROTEIN"/>
    <property type="match status" value="1"/>
</dbReference>
<sequence>MKNQKSVAMGTVVGGVVGATAALLTAPKSGEELREDISNQVLDGWNKTEDVSKELRIKLEELSGIINEGSENVSRTVKKKSENVMNEIRQLLNDKESKTTTESLRGIIRDLMEQEADAGREIRQVVENEIKEIEKKFNKDIKDMKKVVNK</sequence>
<protein>
    <submittedName>
        <fullName evidence="2">General stress protein</fullName>
    </submittedName>
</protein>
<dbReference type="STRING" id="1236973.JCM9157_4180"/>
<keyword evidence="3" id="KW-1185">Reference proteome</keyword>